<dbReference type="AlphaFoldDB" id="A0A817B4I6"/>
<dbReference type="Proteomes" id="UP001295469">
    <property type="component" value="Chromosome A04"/>
</dbReference>
<sequence length="350" mass="39093">MSIEASVTERAGDSTTVTPYSLFSSDNPGAMITSVMLTGENYNEWSLEMLNALSAKKKKGFIDGSIAKPSTAGADLESWISVNSMVVGWLRTSITPRVRSTVSFIDNAHDLWENLKKRFSVGNKVRVHHLRTQIAASRQDGQSVIDYYGRLAKMWDELYIYKPIPPCSCGAAETMSKDREEEKVHQFIMGLDESRYSNLINSVIDTDPCPSLEQVYARAIREEQRLSQTRDHHQQDAVGFVTRRDSPQLTMNEPREFAGDSSTQVLRQRDRLLCSHCGRSGHDKNFCWQITGYPDWWKERNARSGGRGAGRGGRGGRGGVVADRGRAVVNIANATSPNASVFPELTPEQW</sequence>
<feature type="compositionally biased region" description="Gly residues" evidence="1">
    <location>
        <begin position="305"/>
        <end position="319"/>
    </location>
</feature>
<dbReference type="PANTHER" id="PTHR37610:SF97">
    <property type="entry name" value="RETROTRANSPOSON GAG DOMAIN-CONTAINING PROTEIN"/>
    <property type="match status" value="1"/>
</dbReference>
<evidence type="ECO:0000313" key="3">
    <source>
        <dbReference type="EMBL" id="CAF2273135.1"/>
    </source>
</evidence>
<dbReference type="InterPro" id="IPR029472">
    <property type="entry name" value="Copia-like_N"/>
</dbReference>
<feature type="domain" description="Retrotransposon Copia-like N-terminal" evidence="2">
    <location>
        <begin position="24"/>
        <end position="70"/>
    </location>
</feature>
<proteinExistence type="predicted"/>
<name>A0A817B4I6_BRANA</name>
<protein>
    <submittedName>
        <fullName evidence="3">(rape) hypothetical protein</fullName>
    </submittedName>
</protein>
<dbReference type="PANTHER" id="PTHR37610">
    <property type="entry name" value="CCHC-TYPE DOMAIN-CONTAINING PROTEIN"/>
    <property type="match status" value="1"/>
</dbReference>
<reference evidence="3" key="1">
    <citation type="submission" date="2021-01" db="EMBL/GenBank/DDBJ databases">
        <authorList>
            <consortium name="Genoscope - CEA"/>
            <person name="William W."/>
        </authorList>
    </citation>
    <scope>NUCLEOTIDE SEQUENCE</scope>
</reference>
<feature type="non-terminal residue" evidence="3">
    <location>
        <position position="350"/>
    </location>
</feature>
<evidence type="ECO:0000256" key="1">
    <source>
        <dbReference type="SAM" id="MobiDB-lite"/>
    </source>
</evidence>
<organism evidence="3">
    <name type="scientific">Brassica napus</name>
    <name type="common">Rape</name>
    <dbReference type="NCBI Taxonomy" id="3708"/>
    <lineage>
        <taxon>Eukaryota</taxon>
        <taxon>Viridiplantae</taxon>
        <taxon>Streptophyta</taxon>
        <taxon>Embryophyta</taxon>
        <taxon>Tracheophyta</taxon>
        <taxon>Spermatophyta</taxon>
        <taxon>Magnoliopsida</taxon>
        <taxon>eudicotyledons</taxon>
        <taxon>Gunneridae</taxon>
        <taxon>Pentapetalae</taxon>
        <taxon>rosids</taxon>
        <taxon>malvids</taxon>
        <taxon>Brassicales</taxon>
        <taxon>Brassicaceae</taxon>
        <taxon>Brassiceae</taxon>
        <taxon>Brassica</taxon>
    </lineage>
</organism>
<dbReference type="Pfam" id="PF14244">
    <property type="entry name" value="Retrotran_gag_3"/>
    <property type="match status" value="1"/>
</dbReference>
<feature type="region of interest" description="Disordered" evidence="1">
    <location>
        <begin position="302"/>
        <end position="321"/>
    </location>
</feature>
<gene>
    <name evidence="3" type="ORF">DARMORV10_A04P12600.1</name>
</gene>
<accession>A0A817B4I6</accession>
<dbReference type="EMBL" id="HG994358">
    <property type="protein sequence ID" value="CAF2273135.1"/>
    <property type="molecule type" value="Genomic_DNA"/>
</dbReference>
<evidence type="ECO:0000259" key="2">
    <source>
        <dbReference type="Pfam" id="PF14244"/>
    </source>
</evidence>